<gene>
    <name evidence="1" type="ORF">DKW60_15580</name>
</gene>
<dbReference type="EMBL" id="QGKM01000048">
    <property type="protein sequence ID" value="PWQ95096.1"/>
    <property type="molecule type" value="Genomic_DNA"/>
</dbReference>
<name>A0A317C963_9GAMM</name>
<sequence>MESSVEGFISGLIASGGDLQQGLLGALSAGVFGVIGASFGPTSGLSIAGRAAKVLAHGVAGGGMSVLRGGKFKDGFVSAGFSQVMEVTNAYSRMGVRAGASGFAARTKNVVVSALVGGKFANGAITAAFSRMFNDEAHASRESKIRALEVETLEMEIRSQQKKIYSSKAQYHRSGNYVTTVNSEGDISYVDLMNPPNGMLANSTPFLNVAAVGYIASSTLVRGAVATGYLEFNQGVYAISSRFGADMTGDAFVMDYMVSMLPATGAPSLSMPGMLGYGAGFMYGFAGMEWK</sequence>
<evidence type="ECO:0000313" key="2">
    <source>
        <dbReference type="Proteomes" id="UP000245539"/>
    </source>
</evidence>
<accession>A0A317C963</accession>
<reference evidence="1 2" key="1">
    <citation type="submission" date="2018-05" db="EMBL/GenBank/DDBJ databases">
        <title>Leucothrix arctica sp. nov., isolated from Arctic seawater.</title>
        <authorList>
            <person name="Choi A."/>
            <person name="Baek K."/>
        </authorList>
    </citation>
    <scope>NUCLEOTIDE SEQUENCE [LARGE SCALE GENOMIC DNA]</scope>
    <source>
        <strain evidence="1 2">JCM 18388</strain>
    </source>
</reference>
<proteinExistence type="predicted"/>
<organism evidence="1 2">
    <name type="scientific">Leucothrix pacifica</name>
    <dbReference type="NCBI Taxonomy" id="1247513"/>
    <lineage>
        <taxon>Bacteria</taxon>
        <taxon>Pseudomonadati</taxon>
        <taxon>Pseudomonadota</taxon>
        <taxon>Gammaproteobacteria</taxon>
        <taxon>Thiotrichales</taxon>
        <taxon>Thiotrichaceae</taxon>
        <taxon>Leucothrix</taxon>
    </lineage>
</organism>
<evidence type="ECO:0000313" key="1">
    <source>
        <dbReference type="EMBL" id="PWQ95096.1"/>
    </source>
</evidence>
<protein>
    <submittedName>
        <fullName evidence="1">Uncharacterized protein</fullName>
    </submittedName>
</protein>
<keyword evidence="2" id="KW-1185">Reference proteome</keyword>
<dbReference type="AlphaFoldDB" id="A0A317C963"/>
<comment type="caution">
    <text evidence="1">The sequence shown here is derived from an EMBL/GenBank/DDBJ whole genome shotgun (WGS) entry which is preliminary data.</text>
</comment>
<dbReference type="Proteomes" id="UP000245539">
    <property type="component" value="Unassembled WGS sequence"/>
</dbReference>